<evidence type="ECO:0000256" key="18">
    <source>
        <dbReference type="PROSITE-ProRule" id="PRU00175"/>
    </source>
</evidence>
<evidence type="ECO:0000256" key="3">
    <source>
        <dbReference type="ARBA" id="ARBA00004906"/>
    </source>
</evidence>
<keyword evidence="11" id="KW-0862">Zinc</keyword>
<evidence type="ECO:0000256" key="11">
    <source>
        <dbReference type="ARBA" id="ARBA00022833"/>
    </source>
</evidence>
<accession>A0A7K6EWG0</accession>
<feature type="compositionally biased region" description="Low complexity" evidence="19">
    <location>
        <begin position="221"/>
        <end position="231"/>
    </location>
</feature>
<dbReference type="EMBL" id="VZRM01008402">
    <property type="protein sequence ID" value="NWV43266.1"/>
    <property type="molecule type" value="Genomic_DNA"/>
</dbReference>
<keyword evidence="23" id="KW-1185">Reference proteome</keyword>
<dbReference type="GO" id="GO:0005789">
    <property type="term" value="C:endoplasmic reticulum membrane"/>
    <property type="evidence" value="ECO:0007669"/>
    <property type="project" value="UniProtKB-SubCell"/>
</dbReference>
<evidence type="ECO:0000256" key="14">
    <source>
        <dbReference type="ARBA" id="ARBA00057605"/>
    </source>
</evidence>
<evidence type="ECO:0000256" key="20">
    <source>
        <dbReference type="SAM" id="Phobius"/>
    </source>
</evidence>
<keyword evidence="22" id="KW-0436">Ligase</keyword>
<comment type="pathway">
    <text evidence="3">Protein modification; protein ubiquitination.</text>
</comment>
<dbReference type="FunFam" id="3.30.40.10:FF:000387">
    <property type="entry name" value="RING finger protein 26"/>
    <property type="match status" value="1"/>
</dbReference>
<keyword evidence="13 20" id="KW-0472">Membrane</keyword>
<feature type="domain" description="RING-type" evidence="21">
    <location>
        <begin position="300"/>
        <end position="342"/>
    </location>
</feature>
<evidence type="ECO:0000256" key="13">
    <source>
        <dbReference type="ARBA" id="ARBA00023136"/>
    </source>
</evidence>
<evidence type="ECO:0000256" key="4">
    <source>
        <dbReference type="ARBA" id="ARBA00012483"/>
    </source>
</evidence>
<keyword evidence="7" id="KW-0479">Metal-binding</keyword>
<gene>
    <name evidence="22" type="primary">Rnf26_1</name>
    <name evidence="22" type="ORF">GRAPIC_R14877</name>
</gene>
<evidence type="ECO:0000259" key="21">
    <source>
        <dbReference type="PROSITE" id="PS50089"/>
    </source>
</evidence>
<feature type="non-terminal residue" evidence="22">
    <location>
        <position position="353"/>
    </location>
</feature>
<protein>
    <recommendedName>
        <fullName evidence="16">E3 ubiquitin-protein ligase RNF26</fullName>
        <ecNumber evidence="4">2.3.2.27</ecNumber>
    </recommendedName>
    <alternativeName>
        <fullName evidence="17">RING finger protein 26</fullName>
    </alternativeName>
</protein>
<evidence type="ECO:0000256" key="7">
    <source>
        <dbReference type="ARBA" id="ARBA00022723"/>
    </source>
</evidence>
<keyword evidence="12 20" id="KW-1133">Transmembrane helix</keyword>
<keyword evidence="5" id="KW-0808">Transferase</keyword>
<keyword evidence="8 18" id="KW-0863">Zinc-finger</keyword>
<organism evidence="22 23">
    <name type="scientific">Grantiella picta</name>
    <dbReference type="NCBI Taxonomy" id="266360"/>
    <lineage>
        <taxon>Eukaryota</taxon>
        <taxon>Metazoa</taxon>
        <taxon>Chordata</taxon>
        <taxon>Craniata</taxon>
        <taxon>Vertebrata</taxon>
        <taxon>Euteleostomi</taxon>
        <taxon>Archelosauria</taxon>
        <taxon>Archosauria</taxon>
        <taxon>Dinosauria</taxon>
        <taxon>Saurischia</taxon>
        <taxon>Theropoda</taxon>
        <taxon>Coelurosauria</taxon>
        <taxon>Aves</taxon>
        <taxon>Neognathae</taxon>
        <taxon>Neoaves</taxon>
        <taxon>Telluraves</taxon>
        <taxon>Australaves</taxon>
        <taxon>Passeriformes</taxon>
        <taxon>Meliphagoidea</taxon>
        <taxon>Meliphagidae</taxon>
        <taxon>Grantiella</taxon>
    </lineage>
</organism>
<dbReference type="Pfam" id="PF13920">
    <property type="entry name" value="zf-C3HC4_3"/>
    <property type="match status" value="1"/>
</dbReference>
<dbReference type="InterPro" id="IPR001841">
    <property type="entry name" value="Znf_RING"/>
</dbReference>
<evidence type="ECO:0000256" key="8">
    <source>
        <dbReference type="ARBA" id="ARBA00022771"/>
    </source>
</evidence>
<comment type="catalytic activity">
    <reaction evidence="1">
        <text>S-ubiquitinyl-[E2 ubiquitin-conjugating enzyme]-L-cysteine + [acceptor protein]-L-lysine = [E2 ubiquitin-conjugating enzyme]-L-cysteine + N(6)-ubiquitinyl-[acceptor protein]-L-lysine.</text>
        <dbReference type="EC" id="2.3.2.27"/>
    </reaction>
</comment>
<dbReference type="Gene3D" id="3.30.40.10">
    <property type="entry name" value="Zinc/RING finger domain, C3HC4 (zinc finger)"/>
    <property type="match status" value="1"/>
</dbReference>
<comment type="subcellular location">
    <subcellularLocation>
        <location evidence="2">Endoplasmic reticulum membrane</location>
        <topology evidence="2">Multi-pass membrane protein</topology>
    </subcellularLocation>
</comment>
<dbReference type="GO" id="GO:0006511">
    <property type="term" value="P:ubiquitin-dependent protein catabolic process"/>
    <property type="evidence" value="ECO:0007669"/>
    <property type="project" value="TreeGrafter"/>
</dbReference>
<dbReference type="SMART" id="SM00184">
    <property type="entry name" value="RING"/>
    <property type="match status" value="1"/>
</dbReference>
<dbReference type="PROSITE" id="PS50089">
    <property type="entry name" value="ZF_RING_2"/>
    <property type="match status" value="1"/>
</dbReference>
<feature type="region of interest" description="Disordered" evidence="19">
    <location>
        <begin position="221"/>
        <end position="285"/>
    </location>
</feature>
<evidence type="ECO:0000256" key="17">
    <source>
        <dbReference type="ARBA" id="ARBA00075536"/>
    </source>
</evidence>
<comment type="function">
    <text evidence="14">E3 ubiquitin-protein ligase that plays a key role in endosome organization by retaining vesicles in the perinuclear cloud. Acts as a platform for perinuclear positioning of the endosomal system by mediating ubiquitination of SQSTM1 through interaction with the ubiquitin conjugating enzyme UBE2J1. Ubiquitinated SQSTM1 attracts specific vesicle-associated adapters, forming a molecular bridge that restrains cognate vesicles in the perinuclear region and organizes the endosomal pathway for efficient cargo transport. Also acts as a regulator of type I interferon production in response to viral infection by mediating the formation of 'Lys-11'-linked polyubiquitin chains on TMEM173/STING, leading to stabilize TMEM173/STING. Also required to limit type I interferon response by promoting autophagic degradation of IRF3.</text>
</comment>
<dbReference type="GO" id="GO:0016567">
    <property type="term" value="P:protein ubiquitination"/>
    <property type="evidence" value="ECO:0007669"/>
    <property type="project" value="TreeGrafter"/>
</dbReference>
<dbReference type="GO" id="GO:0061630">
    <property type="term" value="F:ubiquitin protein ligase activity"/>
    <property type="evidence" value="ECO:0007669"/>
    <property type="project" value="UniProtKB-EC"/>
</dbReference>
<dbReference type="AlphaFoldDB" id="A0A7K6EWG0"/>
<comment type="subunit">
    <text evidence="15">Interacts with INCA1. Interacts with TMEM43, ENDOD1, TMEM33 and TMED1 to form a complex capable of modulating innate immune signaling through the cGAS-STING pathway. Interacts with UBE2J1; this interaction is important for SQSTM1 ubiquitination.</text>
</comment>
<reference evidence="22 23" key="1">
    <citation type="submission" date="2019-09" db="EMBL/GenBank/DDBJ databases">
        <title>Bird 10,000 Genomes (B10K) Project - Family phase.</title>
        <authorList>
            <person name="Zhang G."/>
        </authorList>
    </citation>
    <scope>NUCLEOTIDE SEQUENCE [LARGE SCALE GENOMIC DNA]</scope>
    <source>
        <strain evidence="22">B10K-DU-029-50</strain>
        <tissue evidence="22">Heart</tissue>
    </source>
</reference>
<evidence type="ECO:0000313" key="22">
    <source>
        <dbReference type="EMBL" id="NWV43266.1"/>
    </source>
</evidence>
<dbReference type="EC" id="2.3.2.27" evidence="4"/>
<dbReference type="GO" id="GO:0008270">
    <property type="term" value="F:zinc ion binding"/>
    <property type="evidence" value="ECO:0007669"/>
    <property type="project" value="UniProtKB-KW"/>
</dbReference>
<comment type="caution">
    <text evidence="22">The sequence shown here is derived from an EMBL/GenBank/DDBJ whole genome shotgun (WGS) entry which is preliminary data.</text>
</comment>
<evidence type="ECO:0000256" key="10">
    <source>
        <dbReference type="ARBA" id="ARBA00022824"/>
    </source>
</evidence>
<evidence type="ECO:0000256" key="16">
    <source>
        <dbReference type="ARBA" id="ARBA00067352"/>
    </source>
</evidence>
<keyword evidence="10" id="KW-0256">Endoplasmic reticulum</keyword>
<dbReference type="PANTHER" id="PTHR22696">
    <property type="entry name" value="E3 UBIQUITIN-PROTEIN LIGASE RNF26"/>
    <property type="match status" value="1"/>
</dbReference>
<dbReference type="InterPro" id="IPR013083">
    <property type="entry name" value="Znf_RING/FYVE/PHD"/>
</dbReference>
<keyword evidence="6 20" id="KW-0812">Transmembrane</keyword>
<evidence type="ECO:0000256" key="2">
    <source>
        <dbReference type="ARBA" id="ARBA00004477"/>
    </source>
</evidence>
<feature type="non-terminal residue" evidence="22">
    <location>
        <position position="1"/>
    </location>
</feature>
<proteinExistence type="predicted"/>
<evidence type="ECO:0000256" key="12">
    <source>
        <dbReference type="ARBA" id="ARBA00022989"/>
    </source>
</evidence>
<dbReference type="GO" id="GO:0016874">
    <property type="term" value="F:ligase activity"/>
    <property type="evidence" value="ECO:0007669"/>
    <property type="project" value="UniProtKB-KW"/>
</dbReference>
<keyword evidence="9" id="KW-0833">Ubl conjugation pathway</keyword>
<evidence type="ECO:0000256" key="1">
    <source>
        <dbReference type="ARBA" id="ARBA00000900"/>
    </source>
</evidence>
<dbReference type="PANTHER" id="PTHR22696:SF1">
    <property type="entry name" value="E3 UBIQUITIN-PROTEIN LIGASE RNF26"/>
    <property type="match status" value="1"/>
</dbReference>
<evidence type="ECO:0000313" key="23">
    <source>
        <dbReference type="Proteomes" id="UP000575029"/>
    </source>
</evidence>
<evidence type="ECO:0000256" key="5">
    <source>
        <dbReference type="ARBA" id="ARBA00022679"/>
    </source>
</evidence>
<evidence type="ECO:0000256" key="19">
    <source>
        <dbReference type="SAM" id="MobiDB-lite"/>
    </source>
</evidence>
<feature type="transmembrane region" description="Helical" evidence="20">
    <location>
        <begin position="169"/>
        <end position="188"/>
    </location>
</feature>
<evidence type="ECO:0000256" key="15">
    <source>
        <dbReference type="ARBA" id="ARBA00063040"/>
    </source>
</evidence>
<evidence type="ECO:0000256" key="6">
    <source>
        <dbReference type="ARBA" id="ARBA00022692"/>
    </source>
</evidence>
<name>A0A7K6EWG0_9PASS</name>
<evidence type="ECO:0000256" key="9">
    <source>
        <dbReference type="ARBA" id="ARBA00022786"/>
    </source>
</evidence>
<dbReference type="Proteomes" id="UP000575029">
    <property type="component" value="Unassembled WGS sequence"/>
</dbReference>
<dbReference type="SUPFAM" id="SSF57850">
    <property type="entry name" value="RING/U-box"/>
    <property type="match status" value="1"/>
</dbReference>
<sequence length="353" mass="39639">LLRGCSAGMEGLSALALRGWKLARRGLGCGQALGRQLCEALGVCTQLLRDLGKVCLAGTRRLFMLLAALWDSLAGSVLRVTLRVTELLAAFLAYVSSRATSFFIQLWSHCQPAFKLLCSATVIFMSTYFMVCSLAIVLFFIGVCVLVLLFGIAFLIAFVSVLYCNWEWLTRYVLGFCCSLQTVLWWPYQVAMPSLRRAVSSQHWRRPVEWVLRVVSRSRGGRRVNQGRGQLDAGQVPHPRPALSRAGGGQCRQTAREKKGTSWWKSPRKQQLNATAGNAEGTPDNDPWALLKEQEERKKCVICQDQTKTVLLLPCRHLCLCQECTEVLLQQDIDQRNCPLCRETIYETVNVYL</sequence>
<feature type="transmembrane region" description="Helical" evidence="20">
    <location>
        <begin position="138"/>
        <end position="163"/>
    </location>
</feature>